<dbReference type="EMBL" id="QKZL01000004">
    <property type="protein sequence ID" value="PZX17790.1"/>
    <property type="molecule type" value="Genomic_DNA"/>
</dbReference>
<evidence type="ECO:0000313" key="3">
    <source>
        <dbReference type="Proteomes" id="UP000248916"/>
    </source>
</evidence>
<evidence type="ECO:0000259" key="1">
    <source>
        <dbReference type="Pfam" id="PF13403"/>
    </source>
</evidence>
<keyword evidence="3" id="KW-1185">Reference proteome</keyword>
<dbReference type="RefSeq" id="WP_111536671.1">
    <property type="nucleotide sequence ID" value="NZ_QKZL01000004.1"/>
</dbReference>
<protein>
    <submittedName>
        <fullName evidence="2">Hint domain-containing protein</fullName>
    </submittedName>
</protein>
<proteinExistence type="predicted"/>
<feature type="domain" description="Hedgehog/Intein (Hint)" evidence="1">
    <location>
        <begin position="68"/>
        <end position="207"/>
    </location>
</feature>
<dbReference type="OrthoDB" id="6305173at2"/>
<sequence length="253" mass="27275">MPHREPIAHHHPKQRSTAWTVRRVPNTFAMPPLSERYQAMWLGADGEIDDCVRMGPRVPLFTQSFGALARGAIVPTAQGPVAVEDLLPGMRVATSQGPETLLWIGSQTLVPNGRRRPLYRIPAEALGLGRPSFDLVLGPAARIVSRSGTLRDRIGSEAALIPVEAMTDGMTVIEVAPISSVQLFHLGFASHRTLSVSGVELESVHPGRIDASIGRELLSLYMSMFPHLDGPAGFGKLAMPRLSLDEAGQLDAA</sequence>
<comment type="caution">
    <text evidence="2">The sequence shown here is derived from an EMBL/GenBank/DDBJ whole genome shotgun (WGS) entry which is preliminary data.</text>
</comment>
<evidence type="ECO:0000313" key="2">
    <source>
        <dbReference type="EMBL" id="PZX17790.1"/>
    </source>
</evidence>
<dbReference type="Proteomes" id="UP000248916">
    <property type="component" value="Unassembled WGS sequence"/>
</dbReference>
<dbReference type="AlphaFoldDB" id="A0A2W7NCT3"/>
<name>A0A2W7NCT3_9RHOB</name>
<organism evidence="2 3">
    <name type="scientific">Palleronia aestuarii</name>
    <dbReference type="NCBI Taxonomy" id="568105"/>
    <lineage>
        <taxon>Bacteria</taxon>
        <taxon>Pseudomonadati</taxon>
        <taxon>Pseudomonadota</taxon>
        <taxon>Alphaproteobacteria</taxon>
        <taxon>Rhodobacterales</taxon>
        <taxon>Roseobacteraceae</taxon>
        <taxon>Palleronia</taxon>
    </lineage>
</organism>
<reference evidence="2 3" key="1">
    <citation type="submission" date="2018-06" db="EMBL/GenBank/DDBJ databases">
        <title>Genomic Encyclopedia of Archaeal and Bacterial Type Strains, Phase II (KMG-II): from individual species to whole genera.</title>
        <authorList>
            <person name="Goeker M."/>
        </authorList>
    </citation>
    <scope>NUCLEOTIDE SEQUENCE [LARGE SCALE GENOMIC DNA]</scope>
    <source>
        <strain evidence="2 3">DSM 22009</strain>
    </source>
</reference>
<dbReference type="Pfam" id="PF13403">
    <property type="entry name" value="Hint_2"/>
    <property type="match status" value="1"/>
</dbReference>
<gene>
    <name evidence="2" type="ORF">LX81_01519</name>
</gene>
<accession>A0A2W7NCT3</accession>
<dbReference type="InterPro" id="IPR028992">
    <property type="entry name" value="Hedgehog/Intein_dom"/>
</dbReference>